<feature type="compositionally biased region" description="Basic and acidic residues" evidence="1">
    <location>
        <begin position="43"/>
        <end position="63"/>
    </location>
</feature>
<evidence type="ECO:0000256" key="1">
    <source>
        <dbReference type="SAM" id="MobiDB-lite"/>
    </source>
</evidence>
<gene>
    <name evidence="2" type="ORF">ACOC_LOCUS9308</name>
</gene>
<organism evidence="4">
    <name type="scientific">Angiostrongylus costaricensis</name>
    <name type="common">Nematode worm</name>
    <dbReference type="NCBI Taxonomy" id="334426"/>
    <lineage>
        <taxon>Eukaryota</taxon>
        <taxon>Metazoa</taxon>
        <taxon>Ecdysozoa</taxon>
        <taxon>Nematoda</taxon>
        <taxon>Chromadorea</taxon>
        <taxon>Rhabditida</taxon>
        <taxon>Rhabditina</taxon>
        <taxon>Rhabditomorpha</taxon>
        <taxon>Strongyloidea</taxon>
        <taxon>Metastrongylidae</taxon>
        <taxon>Angiostrongylus</taxon>
    </lineage>
</organism>
<dbReference type="AlphaFoldDB" id="A0A0R3PTZ0"/>
<accession>A0A0R3PTZ0</accession>
<proteinExistence type="predicted"/>
<reference evidence="2 3" key="2">
    <citation type="submission" date="2018-11" db="EMBL/GenBank/DDBJ databases">
        <authorList>
            <consortium name="Pathogen Informatics"/>
        </authorList>
    </citation>
    <scope>NUCLEOTIDE SEQUENCE [LARGE SCALE GENOMIC DNA]</scope>
    <source>
        <strain evidence="2 3">Costa Rica</strain>
    </source>
</reference>
<protein>
    <submittedName>
        <fullName evidence="4">Transposase</fullName>
    </submittedName>
</protein>
<keyword evidence="3" id="KW-1185">Reference proteome</keyword>
<feature type="region of interest" description="Disordered" evidence="1">
    <location>
        <begin position="37"/>
        <end position="75"/>
    </location>
</feature>
<evidence type="ECO:0000313" key="3">
    <source>
        <dbReference type="Proteomes" id="UP000267027"/>
    </source>
</evidence>
<sequence length="208" mass="24662">MKEFGVHVFPSPYSESIRQSVSVFHYSPVVEPPIDYNFRGKRRDTESSHNRINNIRKEADQQHPTESLQKRHRNERSRCNTIDEMVMVLDDLDSALRCAGFVVEEQLISKVITVLIIWIQKTAIPFDENPPFAHENNKEERLLLRTSGMSFLKHYTTFILRYAFHELSYHLKKDLKLRIAFRHRWHMFSHKRVSFRGLVLCQPVSILK</sequence>
<dbReference type="Proteomes" id="UP000267027">
    <property type="component" value="Unassembled WGS sequence"/>
</dbReference>
<dbReference type="EMBL" id="UYYA01004277">
    <property type="protein sequence ID" value="VDM60893.1"/>
    <property type="molecule type" value="Genomic_DNA"/>
</dbReference>
<reference evidence="4" key="1">
    <citation type="submission" date="2017-02" db="UniProtKB">
        <authorList>
            <consortium name="WormBaseParasite"/>
        </authorList>
    </citation>
    <scope>IDENTIFICATION</scope>
</reference>
<evidence type="ECO:0000313" key="2">
    <source>
        <dbReference type="EMBL" id="VDM60893.1"/>
    </source>
</evidence>
<dbReference type="WBParaSite" id="ACOC_0000930701-mRNA-1">
    <property type="protein sequence ID" value="ACOC_0000930701-mRNA-1"/>
    <property type="gene ID" value="ACOC_0000930701"/>
</dbReference>
<name>A0A0R3PTZ0_ANGCS</name>
<evidence type="ECO:0000313" key="4">
    <source>
        <dbReference type="WBParaSite" id="ACOC_0000930701-mRNA-1"/>
    </source>
</evidence>